<gene>
    <name evidence="6" type="ORF">SAMN05421780_10735</name>
</gene>
<dbReference type="InterPro" id="IPR051202">
    <property type="entry name" value="Peptidase_C40"/>
</dbReference>
<feature type="domain" description="NlpC/P60" evidence="5">
    <location>
        <begin position="118"/>
        <end position="262"/>
    </location>
</feature>
<dbReference type="EMBL" id="FOLE01000007">
    <property type="protein sequence ID" value="SFC59492.1"/>
    <property type="molecule type" value="Genomic_DNA"/>
</dbReference>
<evidence type="ECO:0000313" key="7">
    <source>
        <dbReference type="Proteomes" id="UP000199514"/>
    </source>
</evidence>
<dbReference type="GO" id="GO:0006508">
    <property type="term" value="P:proteolysis"/>
    <property type="evidence" value="ECO:0007669"/>
    <property type="project" value="UniProtKB-KW"/>
</dbReference>
<sequence length="272" mass="30806">MKNIFSLRARYQGLVTIKKIIGLSCLLLVVAACKKQPSSRPSYGWDAPSEADNPASVQTALADFPAEDSLESINTRNTRRIVGRSHFPFIVNKTFLNPQPVIEPTNLTEWRNPVGMEDEFRDSLVFVARRYLGTRYRSGGKTPRGFDCSGFTGYVFGRFGVKLPPCSYLQARIGEKVSLKEARKGDLVFFGYSGYSRRRKKGKGRQRYYSARTWTRVNHAAIVISDPGQPLRIIHSASRRGVVVSSISGYWKRRLLFTRRVIDEKVSEKAMN</sequence>
<proteinExistence type="inferred from homology"/>
<keyword evidence="7" id="KW-1185">Reference proteome</keyword>
<dbReference type="PROSITE" id="PS51935">
    <property type="entry name" value="NLPC_P60"/>
    <property type="match status" value="1"/>
</dbReference>
<comment type="similarity">
    <text evidence="1">Belongs to the peptidase C40 family.</text>
</comment>
<organism evidence="6 7">
    <name type="scientific">Flexibacter flexilis DSM 6793</name>
    <dbReference type="NCBI Taxonomy" id="927664"/>
    <lineage>
        <taxon>Bacteria</taxon>
        <taxon>Pseudomonadati</taxon>
        <taxon>Bacteroidota</taxon>
        <taxon>Cytophagia</taxon>
        <taxon>Cytophagales</taxon>
        <taxon>Flexibacteraceae</taxon>
        <taxon>Flexibacter</taxon>
    </lineage>
</organism>
<evidence type="ECO:0000256" key="4">
    <source>
        <dbReference type="ARBA" id="ARBA00022807"/>
    </source>
</evidence>
<dbReference type="Gene3D" id="3.90.1720.10">
    <property type="entry name" value="endopeptidase domain like (from Nostoc punctiforme)"/>
    <property type="match status" value="1"/>
</dbReference>
<evidence type="ECO:0000256" key="1">
    <source>
        <dbReference type="ARBA" id="ARBA00007074"/>
    </source>
</evidence>
<keyword evidence="3" id="KW-0378">Hydrolase</keyword>
<dbReference type="InterPro" id="IPR000064">
    <property type="entry name" value="NLP_P60_dom"/>
</dbReference>
<dbReference type="Pfam" id="PF00877">
    <property type="entry name" value="NLPC_P60"/>
    <property type="match status" value="1"/>
</dbReference>
<evidence type="ECO:0000256" key="2">
    <source>
        <dbReference type="ARBA" id="ARBA00022670"/>
    </source>
</evidence>
<dbReference type="OrthoDB" id="9807055at2"/>
<dbReference type="InterPro" id="IPR038765">
    <property type="entry name" value="Papain-like_cys_pep_sf"/>
</dbReference>
<dbReference type="GO" id="GO:0008234">
    <property type="term" value="F:cysteine-type peptidase activity"/>
    <property type="evidence" value="ECO:0007669"/>
    <property type="project" value="UniProtKB-KW"/>
</dbReference>
<dbReference type="PROSITE" id="PS51257">
    <property type="entry name" value="PROKAR_LIPOPROTEIN"/>
    <property type="match status" value="1"/>
</dbReference>
<dbReference type="AlphaFoldDB" id="A0A1I1KGU1"/>
<reference evidence="6 7" key="1">
    <citation type="submission" date="2016-10" db="EMBL/GenBank/DDBJ databases">
        <authorList>
            <person name="de Groot N.N."/>
        </authorList>
    </citation>
    <scope>NUCLEOTIDE SEQUENCE [LARGE SCALE GENOMIC DNA]</scope>
    <source>
        <strain evidence="6 7">DSM 6793</strain>
    </source>
</reference>
<dbReference type="STRING" id="927664.SAMN05421780_10735"/>
<dbReference type="PANTHER" id="PTHR47053">
    <property type="entry name" value="MUREIN DD-ENDOPEPTIDASE MEPH-RELATED"/>
    <property type="match status" value="1"/>
</dbReference>
<accession>A0A1I1KGU1</accession>
<dbReference type="SUPFAM" id="SSF54001">
    <property type="entry name" value="Cysteine proteinases"/>
    <property type="match status" value="1"/>
</dbReference>
<name>A0A1I1KGU1_9BACT</name>
<keyword evidence="4" id="KW-0788">Thiol protease</keyword>
<keyword evidence="2" id="KW-0645">Protease</keyword>
<evidence type="ECO:0000256" key="3">
    <source>
        <dbReference type="ARBA" id="ARBA00022801"/>
    </source>
</evidence>
<dbReference type="PANTHER" id="PTHR47053:SF1">
    <property type="entry name" value="MUREIN DD-ENDOPEPTIDASE MEPH-RELATED"/>
    <property type="match status" value="1"/>
</dbReference>
<evidence type="ECO:0000259" key="5">
    <source>
        <dbReference type="PROSITE" id="PS51935"/>
    </source>
</evidence>
<protein>
    <submittedName>
        <fullName evidence="6">NlpC/P60 family protein</fullName>
    </submittedName>
</protein>
<dbReference type="Proteomes" id="UP000199514">
    <property type="component" value="Unassembled WGS sequence"/>
</dbReference>
<evidence type="ECO:0000313" key="6">
    <source>
        <dbReference type="EMBL" id="SFC59492.1"/>
    </source>
</evidence>